<proteinExistence type="predicted"/>
<dbReference type="AlphaFoldDB" id="A0A0T7PRR4"/>
<evidence type="ECO:0000313" key="1">
    <source>
        <dbReference type="EMBL" id="COW48002.1"/>
    </source>
</evidence>
<reference evidence="2" key="1">
    <citation type="submission" date="2015-03" db="EMBL/GenBank/DDBJ databases">
        <authorList>
            <consortium name="Pathogen Informatics"/>
        </authorList>
    </citation>
    <scope>NUCLEOTIDE SEQUENCE [LARGE SCALE GENOMIC DNA]</scope>
    <source>
        <strain evidence="2">K00500041</strain>
    </source>
</reference>
<dbReference type="EMBL" id="CSAE01000541">
    <property type="protein sequence ID" value="COW48002.1"/>
    <property type="molecule type" value="Genomic_DNA"/>
</dbReference>
<gene>
    <name evidence="1" type="ORF">ERS007703_03725</name>
</gene>
<protein>
    <submittedName>
        <fullName evidence="1">Uncharacterized protein</fullName>
    </submittedName>
</protein>
<sequence length="116" mass="12643">MLRVFHYRSRQIRTGIEQVVLDLPQHIRDLSVRVAQRQGGPDRGVGLVAIRVCHQSGVGFGDTGHIAQSRRSVIAGSGIDAGQVDCHEQTVLADWLGSLTRQNPFTTLTGWPSVSS</sequence>
<organism evidence="1 2">
    <name type="scientific">Mycobacterium tuberculosis</name>
    <dbReference type="NCBI Taxonomy" id="1773"/>
    <lineage>
        <taxon>Bacteria</taxon>
        <taxon>Bacillati</taxon>
        <taxon>Actinomycetota</taxon>
        <taxon>Actinomycetes</taxon>
        <taxon>Mycobacteriales</taxon>
        <taxon>Mycobacteriaceae</taxon>
        <taxon>Mycobacterium</taxon>
        <taxon>Mycobacterium tuberculosis complex</taxon>
    </lineage>
</organism>
<accession>A0A0T7PRR4</accession>
<dbReference type="Proteomes" id="UP000038802">
    <property type="component" value="Unassembled WGS sequence"/>
</dbReference>
<name>A0A0T7PRR4_MYCTX</name>
<evidence type="ECO:0000313" key="2">
    <source>
        <dbReference type="Proteomes" id="UP000038802"/>
    </source>
</evidence>